<proteinExistence type="predicted"/>
<keyword evidence="1" id="KW-0812">Transmembrane</keyword>
<feature type="transmembrane region" description="Helical" evidence="1">
    <location>
        <begin position="41"/>
        <end position="60"/>
    </location>
</feature>
<dbReference type="EMBL" id="MGEA01000024">
    <property type="protein sequence ID" value="OGL74477.1"/>
    <property type="molecule type" value="Genomic_DNA"/>
</dbReference>
<feature type="chain" id="PRO_5009533037" evidence="2">
    <location>
        <begin position="18"/>
        <end position="176"/>
    </location>
</feature>
<protein>
    <submittedName>
        <fullName evidence="3">Uncharacterized protein</fullName>
    </submittedName>
</protein>
<dbReference type="Proteomes" id="UP000177088">
    <property type="component" value="Unassembled WGS sequence"/>
</dbReference>
<keyword evidence="1" id="KW-0472">Membrane</keyword>
<comment type="caution">
    <text evidence="3">The sequence shown here is derived from an EMBL/GenBank/DDBJ whole genome shotgun (WGS) entry which is preliminary data.</text>
</comment>
<organism evidence="3 4">
    <name type="scientific">Candidatus Uhrbacteria bacterium RIFCSPHIGHO2_02_FULL_60_10</name>
    <dbReference type="NCBI Taxonomy" id="1802392"/>
    <lineage>
        <taxon>Bacteria</taxon>
        <taxon>Candidatus Uhriibacteriota</taxon>
    </lineage>
</organism>
<accession>A0A1F7U9T3</accession>
<evidence type="ECO:0000313" key="4">
    <source>
        <dbReference type="Proteomes" id="UP000177088"/>
    </source>
</evidence>
<reference evidence="3 4" key="1">
    <citation type="journal article" date="2016" name="Nat. Commun.">
        <title>Thousands of microbial genomes shed light on interconnected biogeochemical processes in an aquifer system.</title>
        <authorList>
            <person name="Anantharaman K."/>
            <person name="Brown C.T."/>
            <person name="Hug L.A."/>
            <person name="Sharon I."/>
            <person name="Castelle C.J."/>
            <person name="Probst A.J."/>
            <person name="Thomas B.C."/>
            <person name="Singh A."/>
            <person name="Wilkins M.J."/>
            <person name="Karaoz U."/>
            <person name="Brodie E.L."/>
            <person name="Williams K.H."/>
            <person name="Hubbard S.S."/>
            <person name="Banfield J.F."/>
        </authorList>
    </citation>
    <scope>NUCLEOTIDE SEQUENCE [LARGE SCALE GENOMIC DNA]</scope>
</reference>
<evidence type="ECO:0000313" key="3">
    <source>
        <dbReference type="EMBL" id="OGL74477.1"/>
    </source>
</evidence>
<feature type="signal peptide" evidence="2">
    <location>
        <begin position="1"/>
        <end position="17"/>
    </location>
</feature>
<gene>
    <name evidence="3" type="ORF">A3C96_04025</name>
</gene>
<keyword evidence="2" id="KW-0732">Signal</keyword>
<feature type="transmembrane region" description="Helical" evidence="1">
    <location>
        <begin position="133"/>
        <end position="153"/>
    </location>
</feature>
<evidence type="ECO:0000256" key="2">
    <source>
        <dbReference type="SAM" id="SignalP"/>
    </source>
</evidence>
<evidence type="ECO:0000256" key="1">
    <source>
        <dbReference type="SAM" id="Phobius"/>
    </source>
</evidence>
<feature type="transmembrane region" description="Helical" evidence="1">
    <location>
        <begin position="72"/>
        <end position="93"/>
    </location>
</feature>
<sequence length="176" mass="19595">MILWACFACLALGYALAVTTAPAPTRAPVRLHTFLVDPLTMLVVGLGATVAFLLVGREGLRAREKFLARKRLLNVLLTAFFMVFIAMEILTYFDVLPHPFDAAKTGNDFMWNGYVDWLFGPLFDTAVPTYRSFGMTALAFLLFLLQPVCLLLGRSLGFKLARSHDPDNSFRSANKN</sequence>
<name>A0A1F7U9T3_9BACT</name>
<dbReference type="AlphaFoldDB" id="A0A1F7U9T3"/>
<keyword evidence="1" id="KW-1133">Transmembrane helix</keyword>